<evidence type="ECO:0000256" key="2">
    <source>
        <dbReference type="SAM" id="Phobius"/>
    </source>
</evidence>
<feature type="transmembrane region" description="Helical" evidence="2">
    <location>
        <begin position="79"/>
        <end position="98"/>
    </location>
</feature>
<keyword evidence="2" id="KW-0812">Transmembrane</keyword>
<comment type="caution">
    <text evidence="3">The sequence shown here is derived from an EMBL/GenBank/DDBJ whole genome shotgun (WGS) entry which is preliminary data.</text>
</comment>
<dbReference type="EMBL" id="BMUL01000015">
    <property type="protein sequence ID" value="GHB01091.1"/>
    <property type="molecule type" value="Genomic_DNA"/>
</dbReference>
<evidence type="ECO:0000313" key="4">
    <source>
        <dbReference type="Proteomes" id="UP000644020"/>
    </source>
</evidence>
<dbReference type="PANTHER" id="PTHR42941:SF1">
    <property type="entry name" value="SLL1037 PROTEIN"/>
    <property type="match status" value="1"/>
</dbReference>
<reference evidence="3" key="1">
    <citation type="journal article" date="2014" name="Int. J. Syst. Evol. Microbiol.">
        <title>Complete genome sequence of Corynebacterium casei LMG S-19264T (=DSM 44701T), isolated from a smear-ripened cheese.</title>
        <authorList>
            <consortium name="US DOE Joint Genome Institute (JGI-PGF)"/>
            <person name="Walter F."/>
            <person name="Albersmeier A."/>
            <person name="Kalinowski J."/>
            <person name="Ruckert C."/>
        </authorList>
    </citation>
    <scope>NUCLEOTIDE SEQUENCE</scope>
    <source>
        <strain evidence="3">JCM 4518</strain>
    </source>
</reference>
<evidence type="ECO:0008006" key="5">
    <source>
        <dbReference type="Google" id="ProtNLM"/>
    </source>
</evidence>
<gene>
    <name evidence="3" type="ORF">GCM10010305_50560</name>
</gene>
<dbReference type="InterPro" id="IPR011852">
    <property type="entry name" value="TRAP_TAXI"/>
</dbReference>
<dbReference type="Gene3D" id="3.40.190.10">
    <property type="entry name" value="Periplasmic binding protein-like II"/>
    <property type="match status" value="2"/>
</dbReference>
<dbReference type="PANTHER" id="PTHR42941">
    <property type="entry name" value="SLL1037 PROTEIN"/>
    <property type="match status" value="1"/>
</dbReference>
<organism evidence="3 4">
    <name type="scientific">Streptomyces termitum</name>
    <dbReference type="NCBI Taxonomy" id="67368"/>
    <lineage>
        <taxon>Bacteria</taxon>
        <taxon>Bacillati</taxon>
        <taxon>Actinomycetota</taxon>
        <taxon>Actinomycetes</taxon>
        <taxon>Kitasatosporales</taxon>
        <taxon>Streptomycetaceae</taxon>
        <taxon>Streptomyces</taxon>
    </lineage>
</organism>
<accession>A0A918T7Q6</accession>
<feature type="compositionally biased region" description="Gly residues" evidence="1">
    <location>
        <begin position="38"/>
        <end position="55"/>
    </location>
</feature>
<feature type="region of interest" description="Disordered" evidence="1">
    <location>
        <begin position="19"/>
        <end position="70"/>
    </location>
</feature>
<keyword evidence="4" id="KW-1185">Reference proteome</keyword>
<sequence length="398" mass="41656">MPGAVPPWCFPGSSPFPGVPRGPSGRPAGVVSLTSGAGAAGGGAGAGEGAGGGPGQERTPPGRIAGMSAPPARAARRRVLTLATVLAVVCGTLLWWLAPFGPATPSGSITFSTGVRTGVYQRYGVLLRQAMAKDLPKVSVTLTDSEGSQQNLARVASGEADLTIATADAVAQYIRDRRPGFERLRGCARLYDDYVQLVVRRGARVRTVADLRGLRVGVGQDGSGVRLIADRVLAAAGITPSRDVTAVPVGIDSMPEMLENGTLDAFFWSGGLPTQAVQTLSERTPIRLVPMDPTLVQALRDVGESTRHYRSAMIPADAYAAAQYGQPVETLAVANLLVTTAEADPALVEGFTRSVIGSRDRIGGQVHPAQLVDLRTAVYTEPLALHEGARRYYRSVKP</sequence>
<dbReference type="Pfam" id="PF16868">
    <property type="entry name" value="NMT1_3"/>
    <property type="match status" value="1"/>
</dbReference>
<reference evidence="3" key="2">
    <citation type="submission" date="2020-09" db="EMBL/GenBank/DDBJ databases">
        <authorList>
            <person name="Sun Q."/>
            <person name="Ohkuma M."/>
        </authorList>
    </citation>
    <scope>NUCLEOTIDE SEQUENCE</scope>
    <source>
        <strain evidence="3">JCM 4518</strain>
    </source>
</reference>
<evidence type="ECO:0000256" key="1">
    <source>
        <dbReference type="SAM" id="MobiDB-lite"/>
    </source>
</evidence>
<protein>
    <recommendedName>
        <fullName evidence="5">TAXI family TRAP transporter solute-binding subunit</fullName>
    </recommendedName>
</protein>
<dbReference type="NCBIfam" id="TIGR02122">
    <property type="entry name" value="TRAP_TAXI"/>
    <property type="match status" value="1"/>
</dbReference>
<dbReference type="Proteomes" id="UP000644020">
    <property type="component" value="Unassembled WGS sequence"/>
</dbReference>
<dbReference type="SUPFAM" id="SSF53850">
    <property type="entry name" value="Periplasmic binding protein-like II"/>
    <property type="match status" value="1"/>
</dbReference>
<keyword evidence="2" id="KW-0472">Membrane</keyword>
<dbReference type="AlphaFoldDB" id="A0A918T7Q6"/>
<name>A0A918T7Q6_9ACTN</name>
<keyword evidence="2" id="KW-1133">Transmembrane helix</keyword>
<evidence type="ECO:0000313" key="3">
    <source>
        <dbReference type="EMBL" id="GHB01091.1"/>
    </source>
</evidence>
<proteinExistence type="predicted"/>